<sequence>MDSLNANLLESGPNGLENINAAVNISSEKVNNIENENFFVSDEENNMSKKDNPTTQSREKPNFTIPSKNGPSWAEVVGKGLKETTDMEAQFSGSIKVREDVENMGFGSLEIQLEEGVAVEELVKDSGSNKSNSVVGIRRLDGENRNYSPKKVLRSYLACGRNPSDEESNPDNVGGKFDLPEFHSSFKAPRRKTYVWEEFGVIKMLSHTHGLWVVISLVRGGIKRVGAKGIE</sequence>
<proteinExistence type="predicted"/>
<gene>
    <name evidence="2" type="ORF">V6N11_031673</name>
</gene>
<dbReference type="EMBL" id="JBBPBN010000010">
    <property type="protein sequence ID" value="KAK9030243.1"/>
    <property type="molecule type" value="Genomic_DNA"/>
</dbReference>
<feature type="compositionally biased region" description="Basic and acidic residues" evidence="1">
    <location>
        <begin position="46"/>
        <end position="61"/>
    </location>
</feature>
<feature type="region of interest" description="Disordered" evidence="1">
    <location>
        <begin position="39"/>
        <end position="71"/>
    </location>
</feature>
<accession>A0ABR2SYB6</accession>
<evidence type="ECO:0000313" key="2">
    <source>
        <dbReference type="EMBL" id="KAK9030243.1"/>
    </source>
</evidence>
<evidence type="ECO:0000256" key="1">
    <source>
        <dbReference type="SAM" id="MobiDB-lite"/>
    </source>
</evidence>
<evidence type="ECO:0000313" key="3">
    <source>
        <dbReference type="Proteomes" id="UP001396334"/>
    </source>
</evidence>
<protein>
    <submittedName>
        <fullName evidence="2">Uncharacterized protein</fullName>
    </submittedName>
</protein>
<organism evidence="2 3">
    <name type="scientific">Hibiscus sabdariffa</name>
    <name type="common">roselle</name>
    <dbReference type="NCBI Taxonomy" id="183260"/>
    <lineage>
        <taxon>Eukaryota</taxon>
        <taxon>Viridiplantae</taxon>
        <taxon>Streptophyta</taxon>
        <taxon>Embryophyta</taxon>
        <taxon>Tracheophyta</taxon>
        <taxon>Spermatophyta</taxon>
        <taxon>Magnoliopsida</taxon>
        <taxon>eudicotyledons</taxon>
        <taxon>Gunneridae</taxon>
        <taxon>Pentapetalae</taxon>
        <taxon>rosids</taxon>
        <taxon>malvids</taxon>
        <taxon>Malvales</taxon>
        <taxon>Malvaceae</taxon>
        <taxon>Malvoideae</taxon>
        <taxon>Hibiscus</taxon>
    </lineage>
</organism>
<keyword evidence="3" id="KW-1185">Reference proteome</keyword>
<comment type="caution">
    <text evidence="2">The sequence shown here is derived from an EMBL/GenBank/DDBJ whole genome shotgun (WGS) entry which is preliminary data.</text>
</comment>
<name>A0ABR2SYB6_9ROSI</name>
<reference evidence="2 3" key="1">
    <citation type="journal article" date="2024" name="G3 (Bethesda)">
        <title>Genome assembly of Hibiscus sabdariffa L. provides insights into metabolisms of medicinal natural products.</title>
        <authorList>
            <person name="Kim T."/>
        </authorList>
    </citation>
    <scope>NUCLEOTIDE SEQUENCE [LARGE SCALE GENOMIC DNA]</scope>
    <source>
        <strain evidence="2">TK-2024</strain>
        <tissue evidence="2">Old leaves</tissue>
    </source>
</reference>
<dbReference type="Proteomes" id="UP001396334">
    <property type="component" value="Unassembled WGS sequence"/>
</dbReference>